<proteinExistence type="predicted"/>
<feature type="compositionally biased region" description="Basic residues" evidence="1">
    <location>
        <begin position="140"/>
        <end position="151"/>
    </location>
</feature>
<evidence type="ECO:0008006" key="4">
    <source>
        <dbReference type="Google" id="ProtNLM"/>
    </source>
</evidence>
<dbReference type="Proteomes" id="UP001169760">
    <property type="component" value="Unassembled WGS sequence"/>
</dbReference>
<gene>
    <name evidence="2" type="ORF">Q4521_05880</name>
</gene>
<evidence type="ECO:0000313" key="3">
    <source>
        <dbReference type="Proteomes" id="UP001169760"/>
    </source>
</evidence>
<feature type="compositionally biased region" description="Low complexity" evidence="1">
    <location>
        <begin position="124"/>
        <end position="139"/>
    </location>
</feature>
<protein>
    <recommendedName>
        <fullName evidence="4">Phasin domain-containing protein</fullName>
    </recommendedName>
</protein>
<comment type="caution">
    <text evidence="2">The sequence shown here is derived from an EMBL/GenBank/DDBJ whole genome shotgun (WGS) entry which is preliminary data.</text>
</comment>
<evidence type="ECO:0000256" key="1">
    <source>
        <dbReference type="SAM" id="MobiDB-lite"/>
    </source>
</evidence>
<organism evidence="2 3">
    <name type="scientific">Saccharophagus degradans</name>
    <dbReference type="NCBI Taxonomy" id="86304"/>
    <lineage>
        <taxon>Bacteria</taxon>
        <taxon>Pseudomonadati</taxon>
        <taxon>Pseudomonadota</taxon>
        <taxon>Gammaproteobacteria</taxon>
        <taxon>Cellvibrionales</taxon>
        <taxon>Cellvibrionaceae</taxon>
        <taxon>Saccharophagus</taxon>
    </lineage>
</organism>
<sequence>MDYRFSNQVSEQVSEQMGPVFAPMLALWDANLKALEAVLGQQAQLLDEVVVSCSELADDLSKADSLETVWTLHKKCSSKLQGIYVDSIKKTPQAFKESEALMVEALENAGDFSALTAEFEKVTQASPAKPAKKAAATKPAAKKTAAKKKTAKKAEPQPEAASEPVKAEKQELEAHN</sequence>
<evidence type="ECO:0000313" key="2">
    <source>
        <dbReference type="EMBL" id="MDO6421994.1"/>
    </source>
</evidence>
<dbReference type="AlphaFoldDB" id="A0AAW7X384"/>
<name>A0AAW7X384_9GAMM</name>
<dbReference type="EMBL" id="JAUOPB010000003">
    <property type="protein sequence ID" value="MDO6421994.1"/>
    <property type="molecule type" value="Genomic_DNA"/>
</dbReference>
<reference evidence="2" key="1">
    <citation type="submission" date="2023-07" db="EMBL/GenBank/DDBJ databases">
        <title>Genome content predicts the carbon catabolic preferences of heterotrophic bacteria.</title>
        <authorList>
            <person name="Gralka M."/>
        </authorList>
    </citation>
    <scope>NUCLEOTIDE SEQUENCE</scope>
    <source>
        <strain evidence="2">I3M17_2</strain>
    </source>
</reference>
<dbReference type="RefSeq" id="WP_303491753.1">
    <property type="nucleotide sequence ID" value="NZ_JAUOPB010000003.1"/>
</dbReference>
<feature type="compositionally biased region" description="Basic and acidic residues" evidence="1">
    <location>
        <begin position="165"/>
        <end position="176"/>
    </location>
</feature>
<feature type="region of interest" description="Disordered" evidence="1">
    <location>
        <begin position="123"/>
        <end position="176"/>
    </location>
</feature>
<accession>A0AAW7X384</accession>